<dbReference type="STRING" id="83219.PM02_12335"/>
<organism evidence="7 8">
    <name type="scientific">Sulfitobacter mediterraneus</name>
    <dbReference type="NCBI Taxonomy" id="83219"/>
    <lineage>
        <taxon>Bacteria</taxon>
        <taxon>Pseudomonadati</taxon>
        <taxon>Pseudomonadota</taxon>
        <taxon>Alphaproteobacteria</taxon>
        <taxon>Rhodobacterales</taxon>
        <taxon>Roseobacteraceae</taxon>
        <taxon>Sulfitobacter</taxon>
    </lineage>
</organism>
<gene>
    <name evidence="7" type="ORF">PM02_12335</name>
</gene>
<dbReference type="eggNOG" id="COG0665">
    <property type="taxonomic scope" value="Bacteria"/>
</dbReference>
<evidence type="ECO:0000259" key="5">
    <source>
        <dbReference type="Pfam" id="PF08669"/>
    </source>
</evidence>
<dbReference type="InterPro" id="IPR032503">
    <property type="entry name" value="FAO_M"/>
</dbReference>
<dbReference type="Gene3D" id="3.30.70.1400">
    <property type="entry name" value="Aminomethyltransferase beta-barrel domains"/>
    <property type="match status" value="1"/>
</dbReference>
<dbReference type="InterPro" id="IPR013977">
    <property type="entry name" value="GcvT_C"/>
</dbReference>
<accession>A0A061SU97</accession>
<reference evidence="7 8" key="1">
    <citation type="journal article" date="2014" name="Genome Announc.">
        <title>Draft Genome Sequences of Two Isolates of the Roseobacter Group, Sulfitobacter sp. Strains 3SOLIMAR09 and 1FIGIMAR09, from Harbors of Mallorca Island (Mediterranean Sea).</title>
        <authorList>
            <person name="Mas-Llado M."/>
            <person name="Pina-Villalonga J.M."/>
            <person name="Brunet-Galmes I."/>
            <person name="Nogales B."/>
            <person name="Bosch R."/>
        </authorList>
    </citation>
    <scope>NUCLEOTIDE SEQUENCE [LARGE SCALE GENOMIC DNA]</scope>
    <source>
        <strain evidence="7 8">1FIGIMAR09</strain>
    </source>
</reference>
<dbReference type="Pfam" id="PF08669">
    <property type="entry name" value="GCV_T_C"/>
    <property type="match status" value="1"/>
</dbReference>
<dbReference type="InterPro" id="IPR027266">
    <property type="entry name" value="TrmE/GcvT-like"/>
</dbReference>
<dbReference type="EMBL" id="JEMU01000009">
    <property type="protein sequence ID" value="KAJ02870.1"/>
    <property type="molecule type" value="Genomic_DNA"/>
</dbReference>
<evidence type="ECO:0000313" key="7">
    <source>
        <dbReference type="EMBL" id="KAJ02870.1"/>
    </source>
</evidence>
<dbReference type="Pfam" id="PF01571">
    <property type="entry name" value="GCV_T"/>
    <property type="match status" value="1"/>
</dbReference>
<dbReference type="SUPFAM" id="SSF103025">
    <property type="entry name" value="Folate-binding domain"/>
    <property type="match status" value="1"/>
</dbReference>
<comment type="caution">
    <text evidence="7">The sequence shown here is derived from an EMBL/GenBank/DDBJ whole genome shotgun (WGS) entry which is preliminary data.</text>
</comment>
<evidence type="ECO:0000259" key="4">
    <source>
        <dbReference type="Pfam" id="PF01571"/>
    </source>
</evidence>
<dbReference type="Pfam" id="PF16350">
    <property type="entry name" value="FAO_M"/>
    <property type="match status" value="1"/>
</dbReference>
<feature type="domain" description="GCVT N-terminal" evidence="4">
    <location>
        <begin position="425"/>
        <end position="701"/>
    </location>
</feature>
<evidence type="ECO:0000313" key="8">
    <source>
        <dbReference type="Proteomes" id="UP000027337"/>
    </source>
</evidence>
<dbReference type="SUPFAM" id="SSF54373">
    <property type="entry name" value="FAD-linked reductases, C-terminal domain"/>
    <property type="match status" value="1"/>
</dbReference>
<evidence type="ECO:0000259" key="6">
    <source>
        <dbReference type="Pfam" id="PF16350"/>
    </source>
</evidence>
<dbReference type="SUPFAM" id="SSF51905">
    <property type="entry name" value="FAD/NAD(P)-binding domain"/>
    <property type="match status" value="1"/>
</dbReference>
<keyword evidence="8" id="KW-1185">Reference proteome</keyword>
<dbReference type="Gene3D" id="2.40.30.110">
    <property type="entry name" value="Aminomethyltransferase beta-barrel domains"/>
    <property type="match status" value="1"/>
</dbReference>
<dbReference type="Proteomes" id="UP000027337">
    <property type="component" value="Unassembled WGS sequence"/>
</dbReference>
<sequence>MTQHHVKHLIIGGGIIGCSTAYHLAKNGETDIVLLEKASLTEGATWHAAGLVGQLRSSRNTTRMLKRSVAMYDALEAETGMAFDWKKVGSLRLAATKERLLEAQRLTTMARSFDLEMSMITAEEAKDLFPYIDQSGLEGAAYIPSDGHVDPASLCQTIAAAARKMGVDIRQGEKVEDFTVAEGKITEVLTDHGRYSADTVIMAAGMWSRELGAKLGIKVPACAVEHQYIVTEPLPQPELVKGLPTLRDPERLVYYKPDAGGRLVIGGYEEGTLPFGDNGIPGEFVRQLLPDNLDRFGPLAELAAEVTPVLNEVGIRQVINGPIPYSADGDFVMGWAPGFDNLMMATGFLYGIAAGGGAGEMIAEWIIEGRPSLDLWPLDVRRFGPHHGSRAFMYPRAVEHYAHHYKMRYPGQEHETARHLRLSPLYQTLKNKGAVYGSKNGWERPLWFAPDGVDPIDQLDFLNPGWQQFSEQEHKAVREGVALIDQSSFAKFEMIGPAALDTLQHLAACNMDKPVGSVIYAQLCNETGGIEADLTITRLGADHFYIVTGSGFGVHDADWIRRHMPKDGSCHLIEVTSARAVINICGPKSREVLQAICEEDLSNAAFPFGTARDITLGAAPVRAVRIGFVGELGWELHVPTEFGAHVYDQLWQAGQGQGIRNVGYRAIDSLRLEKGYLYWSGDISPDYTPIEAGLGFRVHLKSGGDFIGREVLAQQKQDGPKRRLCTFVTEAKLPLYGGETIIHNGQTVSLATAAGFGHSAGKTILFGYLDKGLWNAADFEVEVFGKRHPIAKIHGPLYDPENTRLKS</sequence>
<feature type="domain" description="FAD dependent oxidoreductase" evidence="3">
    <location>
        <begin position="9"/>
        <end position="365"/>
    </location>
</feature>
<dbReference type="Gene3D" id="3.30.1360.120">
    <property type="entry name" value="Probable tRNA modification gtpase trme, domain 1"/>
    <property type="match status" value="1"/>
</dbReference>
<dbReference type="RefSeq" id="WP_037908794.1">
    <property type="nucleotide sequence ID" value="NZ_JEMU01000009.1"/>
</dbReference>
<dbReference type="PROSITE" id="PS51257">
    <property type="entry name" value="PROKAR_LIPOPROTEIN"/>
    <property type="match status" value="1"/>
</dbReference>
<dbReference type="SUPFAM" id="SSF101790">
    <property type="entry name" value="Aminomethyltransferase beta-barrel domain"/>
    <property type="match status" value="1"/>
</dbReference>
<dbReference type="PANTHER" id="PTHR43757">
    <property type="entry name" value="AMINOMETHYLTRANSFERASE"/>
    <property type="match status" value="1"/>
</dbReference>
<comment type="similarity">
    <text evidence="1">Belongs to the GcvT family.</text>
</comment>
<keyword evidence="2" id="KW-0560">Oxidoreductase</keyword>
<dbReference type="Gene3D" id="3.30.9.10">
    <property type="entry name" value="D-Amino Acid Oxidase, subunit A, domain 2"/>
    <property type="match status" value="1"/>
</dbReference>
<dbReference type="AlphaFoldDB" id="A0A061SU97"/>
<name>A0A061SU97_9RHOB</name>
<evidence type="ECO:0000259" key="3">
    <source>
        <dbReference type="Pfam" id="PF01266"/>
    </source>
</evidence>
<evidence type="ECO:0000256" key="1">
    <source>
        <dbReference type="ARBA" id="ARBA00008609"/>
    </source>
</evidence>
<dbReference type="Gene3D" id="3.50.50.60">
    <property type="entry name" value="FAD/NAD(P)-binding domain"/>
    <property type="match status" value="1"/>
</dbReference>
<dbReference type="PANTHER" id="PTHR43757:SF11">
    <property type="entry name" value="SARCOSINE DEHYDROGENASE"/>
    <property type="match status" value="1"/>
</dbReference>
<protein>
    <submittedName>
        <fullName evidence="7">Sarcosine dehydrogenase</fullName>
    </submittedName>
</protein>
<feature type="domain" description="Aminomethyltransferase C-terminal" evidence="5">
    <location>
        <begin position="722"/>
        <end position="799"/>
    </location>
</feature>
<dbReference type="GO" id="GO:0016491">
    <property type="term" value="F:oxidoreductase activity"/>
    <property type="evidence" value="ECO:0007669"/>
    <property type="project" value="UniProtKB-KW"/>
</dbReference>
<dbReference type="InterPro" id="IPR006222">
    <property type="entry name" value="GCVT_N"/>
</dbReference>
<dbReference type="eggNOG" id="COG0404">
    <property type="taxonomic scope" value="Bacteria"/>
</dbReference>
<dbReference type="InterPro" id="IPR036188">
    <property type="entry name" value="FAD/NAD-bd_sf"/>
</dbReference>
<dbReference type="Pfam" id="PF01266">
    <property type="entry name" value="DAO"/>
    <property type="match status" value="1"/>
</dbReference>
<proteinExistence type="inferred from homology"/>
<feature type="domain" description="FAD dependent oxidoreductase central" evidence="6">
    <location>
        <begin position="368"/>
        <end position="423"/>
    </location>
</feature>
<dbReference type="InterPro" id="IPR029043">
    <property type="entry name" value="GcvT/YgfZ_C"/>
</dbReference>
<dbReference type="InterPro" id="IPR028896">
    <property type="entry name" value="GcvT/YgfZ/DmdA"/>
</dbReference>
<evidence type="ECO:0000256" key="2">
    <source>
        <dbReference type="ARBA" id="ARBA00023002"/>
    </source>
</evidence>
<dbReference type="InterPro" id="IPR006076">
    <property type="entry name" value="FAD-dep_OxRdtase"/>
</dbReference>